<dbReference type="PROSITE" id="PS50004">
    <property type="entry name" value="C2"/>
    <property type="match status" value="1"/>
</dbReference>
<dbReference type="PANTHER" id="PTHR10857">
    <property type="entry name" value="COPINE"/>
    <property type="match status" value="1"/>
</dbReference>
<dbReference type="OrthoDB" id="308084at2759"/>
<dbReference type="SUPFAM" id="SSF53300">
    <property type="entry name" value="vWA-like"/>
    <property type="match status" value="1"/>
</dbReference>
<name>G0QU80_ICHMU</name>
<dbReference type="GO" id="GO:0005544">
    <property type="term" value="F:calcium-dependent phospholipid binding"/>
    <property type="evidence" value="ECO:0007669"/>
    <property type="project" value="InterPro"/>
</dbReference>
<dbReference type="Pfam" id="PF00168">
    <property type="entry name" value="C2"/>
    <property type="match status" value="1"/>
</dbReference>
<protein>
    <recommendedName>
        <fullName evidence="8">C2 domain-containing protein</fullName>
    </recommendedName>
</protein>
<dbReference type="GeneID" id="14907352"/>
<sequence length="618" mass="69220">MDTNRLNRIDYVFEIKQECKFEVLDDDGGNSFDFVGECFTTIGAIVGSKNNVYISQLKAKNNQVTGNIVILSEAQEECRDYIFMQWKGIKLANTDGWFSKSDPFLRFKRVREDKNEILCHETEVIMENLNPVWRPFEISGQILYNGDTFRPIKVECWDWEKSQVFQFIGETQFNMNELVYGKREFELIDKKKKKEGNTQLNVILAVDFTASNGSVSTPQSLHFLQQNCLNQYQQAIISVGEILLDYDFDKRVPCFGFGGHPKFPNMFLNGVSHCFPLSGNPSDVEACGMSEMLNLYQYALQNVSLSGPTLFNPLLQETLKVTYACKQQGSQIYTVLLIITDGEIHDMQDTINSLVLGSDQPLSVIIVGVGSADFTNMNKLDGDGCILTDSKGRKATRDIVQFVPFRNFQGNPAILAKEVLAEVPDQLVKYMCSQGIKPQEPQQVNMSQFQLPVNQVGNNAMQFGVNLLNQGGYLNEYQHPLPPVAGNQPIVGGGLPPFVGGQPPVGGLPQFVGGQPPVSGFPQFVGGQPPNGQQPQYVNGKPPVGGLQQFNQQNNQQYNQQVYAQQQQGYEQQQQGYAQNTQQQFNQIFIQGNQGNLGQQQQFPIQQSQQVNFGQNKN</sequence>
<dbReference type="InterPro" id="IPR045052">
    <property type="entry name" value="Copine"/>
</dbReference>
<comment type="similarity">
    <text evidence="1">Belongs to the copine family.</text>
</comment>
<dbReference type="InterPro" id="IPR010734">
    <property type="entry name" value="Copine_C"/>
</dbReference>
<proteinExistence type="inferred from homology"/>
<dbReference type="Proteomes" id="UP000008983">
    <property type="component" value="Unassembled WGS sequence"/>
</dbReference>
<dbReference type="InParanoid" id="G0QU80"/>
<dbReference type="InterPro" id="IPR002035">
    <property type="entry name" value="VWF_A"/>
</dbReference>
<dbReference type="GO" id="GO:0005886">
    <property type="term" value="C:plasma membrane"/>
    <property type="evidence" value="ECO:0007669"/>
    <property type="project" value="TreeGrafter"/>
</dbReference>
<keyword evidence="7" id="KW-1185">Reference proteome</keyword>
<dbReference type="InterPro" id="IPR035892">
    <property type="entry name" value="C2_domain_sf"/>
</dbReference>
<reference evidence="6 7" key="1">
    <citation type="submission" date="2011-07" db="EMBL/GenBank/DDBJ databases">
        <authorList>
            <person name="Coyne R."/>
            <person name="Brami D."/>
            <person name="Johnson J."/>
            <person name="Hostetler J."/>
            <person name="Hannick L."/>
            <person name="Clark T."/>
            <person name="Cassidy-Hanley D."/>
            <person name="Inman J."/>
        </authorList>
    </citation>
    <scope>NUCLEOTIDE SEQUENCE [LARGE SCALE GENOMIC DNA]</scope>
    <source>
        <strain evidence="6 7">G5</strain>
    </source>
</reference>
<evidence type="ECO:0000313" key="6">
    <source>
        <dbReference type="EMBL" id="EGR31217.1"/>
    </source>
</evidence>
<feature type="domain" description="VWFA" evidence="5">
    <location>
        <begin position="201"/>
        <end position="381"/>
    </location>
</feature>
<dbReference type="InterPro" id="IPR036465">
    <property type="entry name" value="vWFA_dom_sf"/>
</dbReference>
<dbReference type="Gene3D" id="2.60.40.150">
    <property type="entry name" value="C2 domain"/>
    <property type="match status" value="1"/>
</dbReference>
<evidence type="ECO:0000313" key="7">
    <source>
        <dbReference type="Proteomes" id="UP000008983"/>
    </source>
</evidence>
<dbReference type="OMA" id="DMHATIR"/>
<evidence type="ECO:0000259" key="5">
    <source>
        <dbReference type="PROSITE" id="PS50234"/>
    </source>
</evidence>
<feature type="compositionally biased region" description="Low complexity" evidence="3">
    <location>
        <begin position="599"/>
        <end position="610"/>
    </location>
</feature>
<dbReference type="SMART" id="SM00327">
    <property type="entry name" value="VWA"/>
    <property type="match status" value="1"/>
</dbReference>
<dbReference type="AlphaFoldDB" id="G0QU80"/>
<dbReference type="EMBL" id="GL983904">
    <property type="protein sequence ID" value="EGR31217.1"/>
    <property type="molecule type" value="Genomic_DNA"/>
</dbReference>
<dbReference type="SMART" id="SM00239">
    <property type="entry name" value="C2"/>
    <property type="match status" value="1"/>
</dbReference>
<organism evidence="6 7">
    <name type="scientific">Ichthyophthirius multifiliis</name>
    <name type="common">White spot disease agent</name>
    <name type="synonym">Ich</name>
    <dbReference type="NCBI Taxonomy" id="5932"/>
    <lineage>
        <taxon>Eukaryota</taxon>
        <taxon>Sar</taxon>
        <taxon>Alveolata</taxon>
        <taxon>Ciliophora</taxon>
        <taxon>Intramacronucleata</taxon>
        <taxon>Oligohymenophorea</taxon>
        <taxon>Hymenostomatida</taxon>
        <taxon>Ophryoglenina</taxon>
        <taxon>Ichthyophthirius</taxon>
    </lineage>
</organism>
<dbReference type="SUPFAM" id="SSF49562">
    <property type="entry name" value="C2 domain (Calcium/lipid-binding domain, CaLB)"/>
    <property type="match status" value="1"/>
</dbReference>
<dbReference type="InterPro" id="IPR037768">
    <property type="entry name" value="C2B_Copine"/>
</dbReference>
<feature type="compositionally biased region" description="Low complexity" evidence="3">
    <location>
        <begin position="523"/>
        <end position="540"/>
    </location>
</feature>
<evidence type="ECO:0000256" key="1">
    <source>
        <dbReference type="ARBA" id="ARBA00009048"/>
    </source>
</evidence>
<dbReference type="STRING" id="857967.G0QU80"/>
<keyword evidence="2" id="KW-0677">Repeat</keyword>
<evidence type="ECO:0000256" key="3">
    <source>
        <dbReference type="SAM" id="MobiDB-lite"/>
    </source>
</evidence>
<evidence type="ECO:0000259" key="4">
    <source>
        <dbReference type="PROSITE" id="PS50004"/>
    </source>
</evidence>
<dbReference type="PANTHER" id="PTHR10857:SF106">
    <property type="entry name" value="C2 DOMAIN-CONTAINING PROTEIN"/>
    <property type="match status" value="1"/>
</dbReference>
<feature type="region of interest" description="Disordered" evidence="3">
    <location>
        <begin position="523"/>
        <end position="549"/>
    </location>
</feature>
<dbReference type="RefSeq" id="XP_004034703.1">
    <property type="nucleotide sequence ID" value="XM_004034655.1"/>
</dbReference>
<feature type="domain" description="C2" evidence="4">
    <location>
        <begin position="60"/>
        <end position="189"/>
    </location>
</feature>
<dbReference type="PROSITE" id="PS50234">
    <property type="entry name" value="VWFA"/>
    <property type="match status" value="1"/>
</dbReference>
<dbReference type="InterPro" id="IPR000008">
    <property type="entry name" value="C2_dom"/>
</dbReference>
<evidence type="ECO:0008006" key="8">
    <source>
        <dbReference type="Google" id="ProtNLM"/>
    </source>
</evidence>
<evidence type="ECO:0000256" key="2">
    <source>
        <dbReference type="ARBA" id="ARBA00022737"/>
    </source>
</evidence>
<dbReference type="Pfam" id="PF07002">
    <property type="entry name" value="Copine"/>
    <property type="match status" value="1"/>
</dbReference>
<feature type="region of interest" description="Disordered" evidence="3">
    <location>
        <begin position="599"/>
        <end position="618"/>
    </location>
</feature>
<gene>
    <name evidence="6" type="ORF">IMG5_115500</name>
</gene>
<dbReference type="eggNOG" id="KOG1327">
    <property type="taxonomic scope" value="Eukaryota"/>
</dbReference>
<dbReference type="CDD" id="cd04047">
    <property type="entry name" value="C2B_Copine"/>
    <property type="match status" value="1"/>
</dbReference>
<dbReference type="GO" id="GO:0071277">
    <property type="term" value="P:cellular response to calcium ion"/>
    <property type="evidence" value="ECO:0007669"/>
    <property type="project" value="TreeGrafter"/>
</dbReference>
<accession>G0QU80</accession>